<gene>
    <name evidence="2" type="ORF">DMC30DRAFT_288693</name>
</gene>
<accession>A0A5C5FSI2</accession>
<proteinExistence type="predicted"/>
<reference evidence="2 3" key="1">
    <citation type="submission" date="2019-03" db="EMBL/GenBank/DDBJ databases">
        <title>Rhodosporidium diobovatum UCD-FST 08-225 genome sequencing, assembly, and annotation.</title>
        <authorList>
            <person name="Fakankun I.U."/>
            <person name="Fristensky B."/>
            <person name="Levin D.B."/>
        </authorList>
    </citation>
    <scope>NUCLEOTIDE SEQUENCE [LARGE SCALE GENOMIC DNA]</scope>
    <source>
        <strain evidence="2 3">UCD-FST 08-225</strain>
    </source>
</reference>
<organism evidence="2 3">
    <name type="scientific">Rhodotorula diobovata</name>
    <dbReference type="NCBI Taxonomy" id="5288"/>
    <lineage>
        <taxon>Eukaryota</taxon>
        <taxon>Fungi</taxon>
        <taxon>Dikarya</taxon>
        <taxon>Basidiomycota</taxon>
        <taxon>Pucciniomycotina</taxon>
        <taxon>Microbotryomycetes</taxon>
        <taxon>Sporidiobolales</taxon>
        <taxon>Sporidiobolaceae</taxon>
        <taxon>Rhodotorula</taxon>
    </lineage>
</organism>
<feature type="compositionally biased region" description="Basic and acidic residues" evidence="1">
    <location>
        <begin position="121"/>
        <end position="134"/>
    </location>
</feature>
<dbReference type="Proteomes" id="UP000311382">
    <property type="component" value="Unassembled WGS sequence"/>
</dbReference>
<evidence type="ECO:0000313" key="3">
    <source>
        <dbReference type="Proteomes" id="UP000311382"/>
    </source>
</evidence>
<comment type="caution">
    <text evidence="2">The sequence shown here is derived from an EMBL/GenBank/DDBJ whole genome shotgun (WGS) entry which is preliminary data.</text>
</comment>
<keyword evidence="3" id="KW-1185">Reference proteome</keyword>
<evidence type="ECO:0000256" key="1">
    <source>
        <dbReference type="SAM" id="MobiDB-lite"/>
    </source>
</evidence>
<protein>
    <submittedName>
        <fullName evidence="2">Uncharacterized protein</fullName>
    </submittedName>
</protein>
<dbReference type="EMBL" id="SOZI01000086">
    <property type="protein sequence ID" value="TNY19730.1"/>
    <property type="molecule type" value="Genomic_DNA"/>
</dbReference>
<dbReference type="AlphaFoldDB" id="A0A5C5FSI2"/>
<sequence length="255" mass="27978">MSLIAQYSLVGVRDLDPPNDLGSGLMRAFELVKAQVPADPEGRWQRSYILDTRVALKEWKDHMTNVLLEQWMSSSLANRVHFAKAMMWWNDQMQAARSLTAARMVRSLSRDSSYPQTDCQDCSHHSGSCEDGWRARPWSTGGTRSSGPGFRMTRSRRRRSPKPLLLLKSAIARPSGTAWTRQSGRGARTGGDSSASLSSSPTCHAGPVSALRTVPVLVSRQTRSLVLSLPQLALLSVPRGASSTGSSSPRAFYAF</sequence>
<name>A0A5C5FSI2_9BASI</name>
<feature type="region of interest" description="Disordered" evidence="1">
    <location>
        <begin position="115"/>
        <end position="204"/>
    </location>
</feature>
<evidence type="ECO:0000313" key="2">
    <source>
        <dbReference type="EMBL" id="TNY19730.1"/>
    </source>
</evidence>